<organism evidence="1 2">
    <name type="scientific">Anas platyrhynchos</name>
    <name type="common">Mallard</name>
    <name type="synonym">Anas boschas</name>
    <dbReference type="NCBI Taxonomy" id="8839"/>
    <lineage>
        <taxon>Eukaryota</taxon>
        <taxon>Metazoa</taxon>
        <taxon>Chordata</taxon>
        <taxon>Craniata</taxon>
        <taxon>Vertebrata</taxon>
        <taxon>Euteleostomi</taxon>
        <taxon>Archelosauria</taxon>
        <taxon>Archosauria</taxon>
        <taxon>Dinosauria</taxon>
        <taxon>Saurischia</taxon>
        <taxon>Theropoda</taxon>
        <taxon>Coelurosauria</taxon>
        <taxon>Aves</taxon>
        <taxon>Neognathae</taxon>
        <taxon>Galloanserae</taxon>
        <taxon>Anseriformes</taxon>
        <taxon>Anatidae</taxon>
        <taxon>Anatinae</taxon>
        <taxon>Anas</taxon>
    </lineage>
</organism>
<accession>R0M001</accession>
<gene>
    <name evidence="1" type="ORF">Anapl_16360</name>
</gene>
<evidence type="ECO:0000313" key="1">
    <source>
        <dbReference type="EMBL" id="EOB06028.1"/>
    </source>
</evidence>
<keyword evidence="2" id="KW-1185">Reference proteome</keyword>
<sequence length="316" mass="35249">MKHSLNIISSFTFLIQTFLDENTGLPDGEKQHDISPTGKCEFRFTGQGTAVAVYDGKDTGNPHRLIHISEYNVQKANLKPSYRSDATASFVASLQIYKFQRWMSFTNYSLQKIPSMLQSCSCSHEAAKICFVKSTLKYVLYLQVLLSTQISAAVHTCFSKMTTLLIRNIVTKRTPVEALAKMQVIFTNICEKKGDEKKKGRLTVLPSNLTCQLDPVPASYKEMCLASWTLGCSDHLPWLAASCLSRGYALGMRDCPVTLLPPAPRVSSSLLLPSEGFLLQLFKQSCHPRSQNAFVLIHTALKHYKDLISIDKVASK</sequence>
<dbReference type="Proteomes" id="UP000296049">
    <property type="component" value="Unassembled WGS sequence"/>
</dbReference>
<reference evidence="2" key="1">
    <citation type="journal article" date="2013" name="Nat. Genet.">
        <title>The duck genome and transcriptome provide insight into an avian influenza virus reservoir species.</title>
        <authorList>
            <person name="Huang Y."/>
            <person name="Li Y."/>
            <person name="Burt D.W."/>
            <person name="Chen H."/>
            <person name="Zhang Y."/>
            <person name="Qian W."/>
            <person name="Kim H."/>
            <person name="Gan S."/>
            <person name="Zhao Y."/>
            <person name="Li J."/>
            <person name="Yi K."/>
            <person name="Feng H."/>
            <person name="Zhu P."/>
            <person name="Li B."/>
            <person name="Liu Q."/>
            <person name="Fairley S."/>
            <person name="Magor K.E."/>
            <person name="Du Z."/>
            <person name="Hu X."/>
            <person name="Goodman L."/>
            <person name="Tafer H."/>
            <person name="Vignal A."/>
            <person name="Lee T."/>
            <person name="Kim K.W."/>
            <person name="Sheng Z."/>
            <person name="An Y."/>
            <person name="Searle S."/>
            <person name="Herrero J."/>
            <person name="Groenen M.A."/>
            <person name="Crooijmans R.P."/>
            <person name="Faraut T."/>
            <person name="Cai Q."/>
            <person name="Webster R.G."/>
            <person name="Aldridge J.R."/>
            <person name="Warren W.C."/>
            <person name="Bartschat S."/>
            <person name="Kehr S."/>
            <person name="Marz M."/>
            <person name="Stadler P.F."/>
            <person name="Smith J."/>
            <person name="Kraus R.H."/>
            <person name="Zhao Y."/>
            <person name="Ren L."/>
            <person name="Fei J."/>
            <person name="Morisson M."/>
            <person name="Kaiser P."/>
            <person name="Griffin D.K."/>
            <person name="Rao M."/>
            <person name="Pitel F."/>
            <person name="Wang J."/>
            <person name="Li N."/>
        </authorList>
    </citation>
    <scope>NUCLEOTIDE SEQUENCE [LARGE SCALE GENOMIC DNA]</scope>
</reference>
<dbReference type="EMBL" id="KB742647">
    <property type="protein sequence ID" value="EOB06028.1"/>
    <property type="molecule type" value="Genomic_DNA"/>
</dbReference>
<proteinExistence type="predicted"/>
<dbReference type="AlphaFoldDB" id="R0M001"/>
<name>R0M001_ANAPL</name>
<evidence type="ECO:0000313" key="2">
    <source>
        <dbReference type="Proteomes" id="UP000296049"/>
    </source>
</evidence>
<protein>
    <submittedName>
        <fullName evidence="1">Uncharacterized protein</fullName>
    </submittedName>
</protein>